<dbReference type="Proteomes" id="UP000593567">
    <property type="component" value="Unassembled WGS sequence"/>
</dbReference>
<reference evidence="1" key="1">
    <citation type="submission" date="2020-06" db="EMBL/GenBank/DDBJ databases">
        <title>Draft genome of Bugula neritina, a colonial animal packing powerful symbionts and potential medicines.</title>
        <authorList>
            <person name="Rayko M."/>
        </authorList>
    </citation>
    <scope>NUCLEOTIDE SEQUENCE [LARGE SCALE GENOMIC DNA]</scope>
    <source>
        <strain evidence="1">Kwan_BN1</strain>
    </source>
</reference>
<dbReference type="Pfam" id="PF10300">
    <property type="entry name" value="Iml2-TPR_39"/>
    <property type="match status" value="1"/>
</dbReference>
<dbReference type="PANTHER" id="PTHR31859:SF9">
    <property type="entry name" value="TETRATRICOPEPTIDE REPEAT PROTEIN 39B"/>
    <property type="match status" value="1"/>
</dbReference>
<evidence type="ECO:0000313" key="1">
    <source>
        <dbReference type="EMBL" id="KAF6024743.1"/>
    </source>
</evidence>
<dbReference type="PANTHER" id="PTHR31859">
    <property type="entry name" value="TETRATRICOPEPTIDE REPEAT PROTEIN 39 FAMILY MEMBER"/>
    <property type="match status" value="1"/>
</dbReference>
<comment type="caution">
    <text evidence="1">The sequence shown here is derived from an EMBL/GenBank/DDBJ whole genome shotgun (WGS) entry which is preliminary data.</text>
</comment>
<organism evidence="1 2">
    <name type="scientific">Bugula neritina</name>
    <name type="common">Brown bryozoan</name>
    <name type="synonym">Sertularia neritina</name>
    <dbReference type="NCBI Taxonomy" id="10212"/>
    <lineage>
        <taxon>Eukaryota</taxon>
        <taxon>Metazoa</taxon>
        <taxon>Spiralia</taxon>
        <taxon>Lophotrochozoa</taxon>
        <taxon>Bryozoa</taxon>
        <taxon>Gymnolaemata</taxon>
        <taxon>Cheilostomatida</taxon>
        <taxon>Flustrina</taxon>
        <taxon>Buguloidea</taxon>
        <taxon>Bugulidae</taxon>
        <taxon>Bugula</taxon>
    </lineage>
</organism>
<evidence type="ECO:0008006" key="3">
    <source>
        <dbReference type="Google" id="ProtNLM"/>
    </source>
</evidence>
<dbReference type="AlphaFoldDB" id="A0A7J7JFY9"/>
<dbReference type="EMBL" id="VXIV02002543">
    <property type="protein sequence ID" value="KAF6024743.1"/>
    <property type="molecule type" value="Genomic_DNA"/>
</dbReference>
<name>A0A7J7JFY9_BUGNE</name>
<evidence type="ECO:0000313" key="2">
    <source>
        <dbReference type="Proteomes" id="UP000593567"/>
    </source>
</evidence>
<gene>
    <name evidence="1" type="ORF">EB796_016951</name>
</gene>
<proteinExistence type="predicted"/>
<sequence length="278" mass="31227">MDSLLSVECLSDLDDEEAAHSQQASEMDLAVSICDAKAALNLFLNNRFEEAIKRMEPWIDSSMYHSLAHTTLLYMQAMLSFEKPDIEAAIQSTKRSINLAHSLRKKHTMYDTLKQISQKIDYSTYTDIEVHAELVFAETLLLRAVLSFVQDENLMSFLKGALKIKHCYQSYKECRKIAESRDKATLSDYEHFSSGVNMGIGAFNLMISQLPARVLKLLEFVGFSGNRSLGLSELRIGADKIHSLRGPLCSLILLGYNTMVTYILGKSCVVFGISAFEI</sequence>
<accession>A0A7J7JFY9</accession>
<keyword evidence="2" id="KW-1185">Reference proteome</keyword>
<dbReference type="InterPro" id="IPR019412">
    <property type="entry name" value="IML2/TPR_39"/>
</dbReference>
<protein>
    <recommendedName>
        <fullName evidence="3">TTC39B</fullName>
    </recommendedName>
</protein>
<dbReference type="OrthoDB" id="43460at2759"/>